<reference evidence="10" key="2">
    <citation type="submission" date="2021-09" db="EMBL/GenBank/DDBJ databases">
        <authorList>
            <person name="Gilroy R."/>
        </authorList>
    </citation>
    <scope>NUCLEOTIDE SEQUENCE</scope>
    <source>
        <strain evidence="10">7318</strain>
    </source>
</reference>
<reference evidence="10" key="1">
    <citation type="journal article" date="2021" name="PeerJ">
        <title>Extensive microbial diversity within the chicken gut microbiome revealed by metagenomics and culture.</title>
        <authorList>
            <person name="Gilroy R."/>
            <person name="Ravi A."/>
            <person name="Getino M."/>
            <person name="Pursley I."/>
            <person name="Horton D.L."/>
            <person name="Alikhan N.F."/>
            <person name="Baker D."/>
            <person name="Gharbi K."/>
            <person name="Hall N."/>
            <person name="Watson M."/>
            <person name="Adriaenssens E.M."/>
            <person name="Foster-Nyarko E."/>
            <person name="Jarju S."/>
            <person name="Secka A."/>
            <person name="Antonio M."/>
            <person name="Oren A."/>
            <person name="Chaudhuri R.R."/>
            <person name="La Ragione R."/>
            <person name="Hildebrand F."/>
            <person name="Pallen M.J."/>
        </authorList>
    </citation>
    <scope>NUCLEOTIDE SEQUENCE</scope>
    <source>
        <strain evidence="10">7318</strain>
    </source>
</reference>
<sequence>MLFDTHLHTKFSADSDMLLKDAALAAQKLNIGLVVTEHLDFDYPGDDIFEFDPIKYMDEYASYRSDRLYLGVEVGMQEHTLEASRRFIEKAPFDQIICSVHLLNGDDLYYKSCYKEDKQTVYLNYLTAMAKLIAQHDFANILGHIDYICRYAPYTPPDITLDEFGDAVDIVWQAVIDKGIVPELNTRRFDNTNNIQPLLKLYERYAALGGKYISLGSDAHKSENVAFKLREAADFAAQFGLKPVYFVNRQMQLCKI</sequence>
<dbReference type="SUPFAM" id="SSF89550">
    <property type="entry name" value="PHP domain-like"/>
    <property type="match status" value="1"/>
</dbReference>
<dbReference type="GO" id="GO:0000105">
    <property type="term" value="P:L-histidine biosynthetic process"/>
    <property type="evidence" value="ECO:0007669"/>
    <property type="project" value="UniProtKB-UniRule"/>
</dbReference>
<keyword evidence="5 8" id="KW-0378">Hydrolase</keyword>
<dbReference type="Proteomes" id="UP000780768">
    <property type="component" value="Unassembled WGS sequence"/>
</dbReference>
<evidence type="ECO:0000313" key="11">
    <source>
        <dbReference type="Proteomes" id="UP000780768"/>
    </source>
</evidence>
<evidence type="ECO:0000256" key="3">
    <source>
        <dbReference type="ARBA" id="ARBA00013085"/>
    </source>
</evidence>
<dbReference type="Gene3D" id="3.20.20.140">
    <property type="entry name" value="Metal-dependent hydrolases"/>
    <property type="match status" value="1"/>
</dbReference>
<evidence type="ECO:0000313" key="10">
    <source>
        <dbReference type="EMBL" id="HJF84639.1"/>
    </source>
</evidence>
<comment type="pathway">
    <text evidence="1 8">Amino-acid biosynthesis; L-histidine biosynthesis; L-histidine from 5-phospho-alpha-D-ribose 1-diphosphate: step 8/9.</text>
</comment>
<dbReference type="EMBL" id="DYVR01000083">
    <property type="protein sequence ID" value="HJF84639.1"/>
    <property type="molecule type" value="Genomic_DNA"/>
</dbReference>
<evidence type="ECO:0000256" key="4">
    <source>
        <dbReference type="ARBA" id="ARBA00022605"/>
    </source>
</evidence>
<gene>
    <name evidence="10" type="ORF">K8V65_03115</name>
</gene>
<evidence type="ECO:0000256" key="8">
    <source>
        <dbReference type="RuleBase" id="RU366003"/>
    </source>
</evidence>
<keyword evidence="6 8" id="KW-0368">Histidine biosynthesis</keyword>
<dbReference type="InterPro" id="IPR010140">
    <property type="entry name" value="Histidinol_P_phosphatase_HisJ"/>
</dbReference>
<comment type="catalytic activity">
    <reaction evidence="7 8">
        <text>L-histidinol phosphate + H2O = L-histidinol + phosphate</text>
        <dbReference type="Rhea" id="RHEA:14465"/>
        <dbReference type="ChEBI" id="CHEBI:15377"/>
        <dbReference type="ChEBI" id="CHEBI:43474"/>
        <dbReference type="ChEBI" id="CHEBI:57699"/>
        <dbReference type="ChEBI" id="CHEBI:57980"/>
        <dbReference type="EC" id="3.1.3.15"/>
    </reaction>
</comment>
<evidence type="ECO:0000259" key="9">
    <source>
        <dbReference type="Pfam" id="PF02811"/>
    </source>
</evidence>
<dbReference type="InterPro" id="IPR004013">
    <property type="entry name" value="PHP_dom"/>
</dbReference>
<dbReference type="EC" id="3.1.3.15" evidence="3 8"/>
<name>A0A921HN18_9FIRM</name>
<dbReference type="AlphaFoldDB" id="A0A921HN18"/>
<dbReference type="PANTHER" id="PTHR21039">
    <property type="entry name" value="HISTIDINOL PHOSPHATASE-RELATED"/>
    <property type="match status" value="1"/>
</dbReference>
<evidence type="ECO:0000256" key="2">
    <source>
        <dbReference type="ARBA" id="ARBA00009152"/>
    </source>
</evidence>
<dbReference type="NCBIfam" id="TIGR01856">
    <property type="entry name" value="hisJ_fam"/>
    <property type="match status" value="1"/>
</dbReference>
<evidence type="ECO:0000256" key="7">
    <source>
        <dbReference type="ARBA" id="ARBA00049158"/>
    </source>
</evidence>
<evidence type="ECO:0000256" key="1">
    <source>
        <dbReference type="ARBA" id="ARBA00004970"/>
    </source>
</evidence>
<comment type="similarity">
    <text evidence="2 8">Belongs to the PHP hydrolase family. HisK subfamily.</text>
</comment>
<protein>
    <recommendedName>
        <fullName evidence="3 8">Histidinol-phosphatase</fullName>
        <shortName evidence="8">HolPase</shortName>
        <ecNumber evidence="3 8">3.1.3.15</ecNumber>
    </recommendedName>
</protein>
<evidence type="ECO:0000256" key="6">
    <source>
        <dbReference type="ARBA" id="ARBA00023102"/>
    </source>
</evidence>
<accession>A0A921HN18</accession>
<dbReference type="Pfam" id="PF02811">
    <property type="entry name" value="PHP"/>
    <property type="match status" value="1"/>
</dbReference>
<dbReference type="PANTHER" id="PTHR21039:SF0">
    <property type="entry name" value="HISTIDINOL-PHOSPHATASE"/>
    <property type="match status" value="1"/>
</dbReference>
<dbReference type="GO" id="GO:0004401">
    <property type="term" value="F:histidinol-phosphatase activity"/>
    <property type="evidence" value="ECO:0007669"/>
    <property type="project" value="UniProtKB-UniRule"/>
</dbReference>
<feature type="domain" description="PHP" evidence="9">
    <location>
        <begin position="4"/>
        <end position="186"/>
    </location>
</feature>
<proteinExistence type="inferred from homology"/>
<keyword evidence="4 8" id="KW-0028">Amino-acid biosynthesis</keyword>
<dbReference type="InterPro" id="IPR016195">
    <property type="entry name" value="Pol/histidinol_Pase-like"/>
</dbReference>
<dbReference type="GO" id="GO:0005737">
    <property type="term" value="C:cytoplasm"/>
    <property type="evidence" value="ECO:0007669"/>
    <property type="project" value="TreeGrafter"/>
</dbReference>
<evidence type="ECO:0000256" key="5">
    <source>
        <dbReference type="ARBA" id="ARBA00022801"/>
    </source>
</evidence>
<comment type="caution">
    <text evidence="10">The sequence shown here is derived from an EMBL/GenBank/DDBJ whole genome shotgun (WGS) entry which is preliminary data.</text>
</comment>
<organism evidence="10 11">
    <name type="scientific">Megamonas hypermegale</name>
    <dbReference type="NCBI Taxonomy" id="158847"/>
    <lineage>
        <taxon>Bacteria</taxon>
        <taxon>Bacillati</taxon>
        <taxon>Bacillota</taxon>
        <taxon>Negativicutes</taxon>
        <taxon>Selenomonadales</taxon>
        <taxon>Selenomonadaceae</taxon>
        <taxon>Megamonas</taxon>
    </lineage>
</organism>